<dbReference type="RefSeq" id="XP_005646081.1">
    <property type="nucleotide sequence ID" value="XM_005646024.1"/>
</dbReference>
<evidence type="ECO:0000256" key="1">
    <source>
        <dbReference type="ARBA" id="ARBA00006405"/>
    </source>
</evidence>
<dbReference type="PANTHER" id="PTHR13266:SF1">
    <property type="entry name" value="PROTEASOME INHIBITOR PI31 SUBUNIT"/>
    <property type="match status" value="1"/>
</dbReference>
<dbReference type="STRING" id="574566.I0YT18"/>
<evidence type="ECO:0000313" key="5">
    <source>
        <dbReference type="EMBL" id="EIE21537.1"/>
    </source>
</evidence>
<feature type="domain" description="PI31 proteasome regulator N-terminal" evidence="4">
    <location>
        <begin position="15"/>
        <end position="148"/>
    </location>
</feature>
<dbReference type="Proteomes" id="UP000007264">
    <property type="component" value="Unassembled WGS sequence"/>
</dbReference>
<dbReference type="GeneID" id="17039521"/>
<feature type="region of interest" description="Disordered" evidence="3">
    <location>
        <begin position="161"/>
        <end position="187"/>
    </location>
</feature>
<reference evidence="5 6" key="1">
    <citation type="journal article" date="2012" name="Genome Biol.">
        <title>The genome of the polar eukaryotic microalga coccomyxa subellipsoidea reveals traits of cold adaptation.</title>
        <authorList>
            <person name="Blanc G."/>
            <person name="Agarkova I."/>
            <person name="Grimwood J."/>
            <person name="Kuo A."/>
            <person name="Brueggeman A."/>
            <person name="Dunigan D."/>
            <person name="Gurnon J."/>
            <person name="Ladunga I."/>
            <person name="Lindquist E."/>
            <person name="Lucas S."/>
            <person name="Pangilinan J."/>
            <person name="Proschold T."/>
            <person name="Salamov A."/>
            <person name="Schmutz J."/>
            <person name="Weeks D."/>
            <person name="Yamada T."/>
            <person name="Claverie J.M."/>
            <person name="Grigoriev I."/>
            <person name="Van Etten J."/>
            <person name="Lomsadze A."/>
            <person name="Borodovsky M."/>
        </authorList>
    </citation>
    <scope>NUCLEOTIDE SEQUENCE [LARGE SCALE GENOMIC DNA]</scope>
    <source>
        <strain evidence="5 6">C-169</strain>
    </source>
</reference>
<comment type="caution">
    <text evidence="5">The sequence shown here is derived from an EMBL/GenBank/DDBJ whole genome shotgun (WGS) entry which is preliminary data.</text>
</comment>
<comment type="similarity">
    <text evidence="1">Belongs to the proteasome inhibitor PI31 family.</text>
</comment>
<dbReference type="AlphaFoldDB" id="I0YT18"/>
<keyword evidence="2" id="KW-0647">Proteasome</keyword>
<dbReference type="InterPro" id="IPR021625">
    <property type="entry name" value="PI31_Prot_N"/>
</dbReference>
<accession>I0YT18</accession>
<evidence type="ECO:0000259" key="4">
    <source>
        <dbReference type="Pfam" id="PF11566"/>
    </source>
</evidence>
<protein>
    <recommendedName>
        <fullName evidence="4">PI31 proteasome regulator N-terminal domain-containing protein</fullName>
    </recommendedName>
</protein>
<dbReference type="GO" id="GO:0000502">
    <property type="term" value="C:proteasome complex"/>
    <property type="evidence" value="ECO:0007669"/>
    <property type="project" value="UniProtKB-KW"/>
</dbReference>
<name>I0YT18_COCSC</name>
<dbReference type="GO" id="GO:0070628">
    <property type="term" value="F:proteasome binding"/>
    <property type="evidence" value="ECO:0007669"/>
    <property type="project" value="InterPro"/>
</dbReference>
<dbReference type="GO" id="GO:0004866">
    <property type="term" value="F:endopeptidase inhibitor activity"/>
    <property type="evidence" value="ECO:0007669"/>
    <property type="project" value="InterPro"/>
</dbReference>
<dbReference type="PANTHER" id="PTHR13266">
    <property type="entry name" value="PROTEASOME INHIBITOR"/>
    <property type="match status" value="1"/>
</dbReference>
<feature type="compositionally biased region" description="Gly residues" evidence="3">
    <location>
        <begin position="233"/>
        <end position="253"/>
    </location>
</feature>
<dbReference type="InterPro" id="IPR045128">
    <property type="entry name" value="PI31-like"/>
</dbReference>
<proteinExistence type="inferred from homology"/>
<dbReference type="eggNOG" id="KOG4761">
    <property type="taxonomic scope" value="Eukaryota"/>
</dbReference>
<organism evidence="5 6">
    <name type="scientific">Coccomyxa subellipsoidea (strain C-169)</name>
    <name type="common">Green microalga</name>
    <dbReference type="NCBI Taxonomy" id="574566"/>
    <lineage>
        <taxon>Eukaryota</taxon>
        <taxon>Viridiplantae</taxon>
        <taxon>Chlorophyta</taxon>
        <taxon>core chlorophytes</taxon>
        <taxon>Trebouxiophyceae</taxon>
        <taxon>Trebouxiophyceae incertae sedis</taxon>
        <taxon>Coccomyxaceae</taxon>
        <taxon>Coccomyxa</taxon>
        <taxon>Coccomyxa subellipsoidea</taxon>
    </lineage>
</organism>
<feature type="region of interest" description="Disordered" evidence="3">
    <location>
        <begin position="220"/>
        <end position="349"/>
    </location>
</feature>
<dbReference type="Pfam" id="PF11566">
    <property type="entry name" value="PI31_Prot_N"/>
    <property type="match status" value="1"/>
</dbReference>
<dbReference type="OrthoDB" id="68090at2759"/>
<evidence type="ECO:0000313" key="6">
    <source>
        <dbReference type="Proteomes" id="UP000007264"/>
    </source>
</evidence>
<dbReference type="GO" id="GO:0043161">
    <property type="term" value="P:proteasome-mediated ubiquitin-dependent protein catabolic process"/>
    <property type="evidence" value="ECO:0007669"/>
    <property type="project" value="InterPro"/>
</dbReference>
<dbReference type="KEGG" id="csl:COCSUDRAFT_66937"/>
<gene>
    <name evidence="5" type="ORF">COCSUDRAFT_66937</name>
</gene>
<sequence length="349" mass="36439">MATPQVILAIVRAARPKFRSKHDRLAYAVHAFLLADGYKLVATGKDADVPSAEIAQESPEVGMEGWTDLPDAYAFRYVDTTGKRTPILLKMVPMGDKMLLHWASPGSFDEPRMLELNVDDYVDDTARPDDVASAYKNLGDLASRLQSTFYVGSAKDAAAPPAEASSTATQAGSEASPVATPVSAAAARSVEDDPFQLKGPPTYPQPAPYVPRVGTDDLLPPVRPPMPGQMPPGEGGGPLPGGLPGRRGGGMHVGPGDPLFRGPPAGVYPGADPAGSFPGGPGYGSEPGFPPGGLPPGAHWDPIMPPGMQGFRPGDFQRRDRGRFGGGGPDVHPDIMPPGPGRGFDPDVI</sequence>
<dbReference type="Gene3D" id="3.40.1000.30">
    <property type="match status" value="1"/>
</dbReference>
<feature type="compositionally biased region" description="Pro residues" evidence="3">
    <location>
        <begin position="221"/>
        <end position="230"/>
    </location>
</feature>
<dbReference type="EMBL" id="AGSI01000012">
    <property type="protein sequence ID" value="EIE21537.1"/>
    <property type="molecule type" value="Genomic_DNA"/>
</dbReference>
<evidence type="ECO:0000256" key="2">
    <source>
        <dbReference type="ARBA" id="ARBA00022942"/>
    </source>
</evidence>
<evidence type="ECO:0000256" key="3">
    <source>
        <dbReference type="SAM" id="MobiDB-lite"/>
    </source>
</evidence>
<keyword evidence="6" id="KW-1185">Reference proteome</keyword>